<dbReference type="PANTHER" id="PTHR19372:SF7">
    <property type="entry name" value="SULFITE OXIDASE, MITOCHONDRIAL"/>
    <property type="match status" value="1"/>
</dbReference>
<evidence type="ECO:0000256" key="1">
    <source>
        <dbReference type="ARBA" id="ARBA00001924"/>
    </source>
</evidence>
<evidence type="ECO:0000313" key="8">
    <source>
        <dbReference type="EMBL" id="GGK27551.1"/>
    </source>
</evidence>
<comment type="cofactor">
    <cofactor evidence="1">
        <name>Mo-molybdopterin</name>
        <dbReference type="ChEBI" id="CHEBI:71302"/>
    </cofactor>
</comment>
<dbReference type="NCBIfam" id="TIGR01409">
    <property type="entry name" value="TAT_signal_seq"/>
    <property type="match status" value="1"/>
</dbReference>
<dbReference type="Pfam" id="PF00174">
    <property type="entry name" value="Oxidored_molyb"/>
    <property type="match status" value="1"/>
</dbReference>
<dbReference type="PROSITE" id="PS51318">
    <property type="entry name" value="TAT"/>
    <property type="match status" value="1"/>
</dbReference>
<keyword evidence="2" id="KW-0500">Molybdenum</keyword>
<keyword evidence="4" id="KW-0560">Oxidoreductase</keyword>
<feature type="domain" description="Oxidoreductase molybdopterin-binding" evidence="6">
    <location>
        <begin position="123"/>
        <end position="289"/>
    </location>
</feature>
<accession>A0A917V2E6</accession>
<evidence type="ECO:0000259" key="7">
    <source>
        <dbReference type="Pfam" id="PF03404"/>
    </source>
</evidence>
<feature type="domain" description="Moybdenum cofactor oxidoreductase dimerisation" evidence="7">
    <location>
        <begin position="318"/>
        <end position="433"/>
    </location>
</feature>
<gene>
    <name evidence="8" type="ORF">GCM10011322_12620</name>
</gene>
<evidence type="ECO:0000256" key="5">
    <source>
        <dbReference type="SAM" id="MobiDB-lite"/>
    </source>
</evidence>
<dbReference type="InterPro" id="IPR019546">
    <property type="entry name" value="TAT_signal_bac_arc"/>
</dbReference>
<dbReference type="SUPFAM" id="SSF56524">
    <property type="entry name" value="Oxidoreductase molybdopterin-binding domain"/>
    <property type="match status" value="1"/>
</dbReference>
<dbReference type="InterPro" id="IPR000572">
    <property type="entry name" value="OxRdtase_Mopterin-bd_dom"/>
</dbReference>
<dbReference type="InterPro" id="IPR008335">
    <property type="entry name" value="Mopterin_OxRdtase_euk"/>
</dbReference>
<dbReference type="PRINTS" id="PR00407">
    <property type="entry name" value="EUMOPTERIN"/>
</dbReference>
<keyword evidence="9" id="KW-1185">Reference proteome</keyword>
<dbReference type="EMBL" id="BMMF01000003">
    <property type="protein sequence ID" value="GGK27551.1"/>
    <property type="molecule type" value="Genomic_DNA"/>
</dbReference>
<dbReference type="Gene3D" id="3.90.420.10">
    <property type="entry name" value="Oxidoreductase, molybdopterin-binding domain"/>
    <property type="match status" value="1"/>
</dbReference>
<feature type="region of interest" description="Disordered" evidence="5">
    <location>
        <begin position="1"/>
        <end position="34"/>
    </location>
</feature>
<protein>
    <submittedName>
        <fullName evidence="8">Molybdopterin containing oxidoreductase</fullName>
    </submittedName>
</protein>
<name>A0A917V2E6_9HYPH</name>
<dbReference type="InterPro" id="IPR006311">
    <property type="entry name" value="TAT_signal"/>
</dbReference>
<dbReference type="Proteomes" id="UP000600449">
    <property type="component" value="Unassembled WGS sequence"/>
</dbReference>
<proteinExistence type="predicted"/>
<keyword evidence="3" id="KW-0479">Metal-binding</keyword>
<dbReference type="InterPro" id="IPR014756">
    <property type="entry name" value="Ig_E-set"/>
</dbReference>
<evidence type="ECO:0000256" key="3">
    <source>
        <dbReference type="ARBA" id="ARBA00022723"/>
    </source>
</evidence>
<evidence type="ECO:0000313" key="9">
    <source>
        <dbReference type="Proteomes" id="UP000600449"/>
    </source>
</evidence>
<dbReference type="InterPro" id="IPR036374">
    <property type="entry name" value="OxRdtase_Mopterin-bd_sf"/>
</dbReference>
<organism evidence="8 9">
    <name type="scientific">Salinarimonas ramus</name>
    <dbReference type="NCBI Taxonomy" id="690164"/>
    <lineage>
        <taxon>Bacteria</taxon>
        <taxon>Pseudomonadati</taxon>
        <taxon>Pseudomonadota</taxon>
        <taxon>Alphaproteobacteria</taxon>
        <taxon>Hyphomicrobiales</taxon>
        <taxon>Salinarimonadaceae</taxon>
        <taxon>Salinarimonas</taxon>
    </lineage>
</organism>
<feature type="compositionally biased region" description="Basic and acidic residues" evidence="5">
    <location>
        <begin position="1"/>
        <end position="22"/>
    </location>
</feature>
<dbReference type="GO" id="GO:0030151">
    <property type="term" value="F:molybdenum ion binding"/>
    <property type="evidence" value="ECO:0007669"/>
    <property type="project" value="InterPro"/>
</dbReference>
<dbReference type="GO" id="GO:0020037">
    <property type="term" value="F:heme binding"/>
    <property type="evidence" value="ECO:0007669"/>
    <property type="project" value="TreeGrafter"/>
</dbReference>
<dbReference type="GO" id="GO:0043546">
    <property type="term" value="F:molybdopterin cofactor binding"/>
    <property type="evidence" value="ECO:0007669"/>
    <property type="project" value="TreeGrafter"/>
</dbReference>
<dbReference type="AlphaFoldDB" id="A0A917V2E6"/>
<reference evidence="8 9" key="1">
    <citation type="journal article" date="2014" name="Int. J. Syst. Evol. Microbiol.">
        <title>Complete genome sequence of Corynebacterium casei LMG S-19264T (=DSM 44701T), isolated from a smear-ripened cheese.</title>
        <authorList>
            <consortium name="US DOE Joint Genome Institute (JGI-PGF)"/>
            <person name="Walter F."/>
            <person name="Albersmeier A."/>
            <person name="Kalinowski J."/>
            <person name="Ruckert C."/>
        </authorList>
    </citation>
    <scope>NUCLEOTIDE SEQUENCE [LARGE SCALE GENOMIC DNA]</scope>
    <source>
        <strain evidence="8 9">CGMCC 1.9161</strain>
    </source>
</reference>
<dbReference type="CDD" id="cd02110">
    <property type="entry name" value="SO_family_Moco_dimer"/>
    <property type="match status" value="1"/>
</dbReference>
<comment type="caution">
    <text evidence="8">The sequence shown here is derived from an EMBL/GenBank/DDBJ whole genome shotgun (WGS) entry which is preliminary data.</text>
</comment>
<dbReference type="RefSeq" id="WP_188910769.1">
    <property type="nucleotide sequence ID" value="NZ_BMMF01000003.1"/>
</dbReference>
<evidence type="ECO:0000256" key="2">
    <source>
        <dbReference type="ARBA" id="ARBA00022505"/>
    </source>
</evidence>
<dbReference type="InterPro" id="IPR005066">
    <property type="entry name" value="MoCF_OxRdtse_dimer"/>
</dbReference>
<dbReference type="Gene3D" id="2.60.40.650">
    <property type="match status" value="1"/>
</dbReference>
<dbReference type="PANTHER" id="PTHR19372">
    <property type="entry name" value="SULFITE REDUCTASE"/>
    <property type="match status" value="1"/>
</dbReference>
<dbReference type="GO" id="GO:0006790">
    <property type="term" value="P:sulfur compound metabolic process"/>
    <property type="evidence" value="ECO:0007669"/>
    <property type="project" value="TreeGrafter"/>
</dbReference>
<dbReference type="SUPFAM" id="SSF81296">
    <property type="entry name" value="E set domains"/>
    <property type="match status" value="1"/>
</dbReference>
<dbReference type="Pfam" id="PF03404">
    <property type="entry name" value="Mo-co_dimer"/>
    <property type="match status" value="1"/>
</dbReference>
<evidence type="ECO:0000256" key="4">
    <source>
        <dbReference type="ARBA" id="ARBA00023002"/>
    </source>
</evidence>
<sequence>MLDDASHNQDTDKPVARTEPGHETSGAEPGRRGFLKGASLATMGALLGTTIPFARNMPPGFVPVALAQDVGMGLMDAKDGLVVLGDRPVNAETPAHLLDDDVTPYERLFVRNNGLVPQHAMDMNAEGWTLTIDGEVDEPLTLTLADLQNDFETVTAPLWLECGGNGRAFFQPGASGNQWTTGAVGCPEWTGVRLKDVLERAGVKPTAVYTGHYGNDVHLSGDPDKVVISRGVPIEKALGPENLIAWAMNGEPIPAIHGFPLRLVVPGYPGSASQKYLTRIWVRDQEHDGEKMTGYSYRLPAYPVAPGTEVPESDMVVMLEMPVKSLVTFPATGAEVPAGRPAEVRGHAWSGKGDVAAMHVSLDFGQTWQEAELMAPPNPFAWQRWRAEVTPPEAGYYEVWARATDKDGTMQPPVVPGWNPRGYGNNMMHRIALFAV</sequence>
<evidence type="ECO:0000259" key="6">
    <source>
        <dbReference type="Pfam" id="PF00174"/>
    </source>
</evidence>
<dbReference type="GO" id="GO:0008482">
    <property type="term" value="F:sulfite oxidase activity"/>
    <property type="evidence" value="ECO:0007669"/>
    <property type="project" value="TreeGrafter"/>
</dbReference>